<dbReference type="CDD" id="cd08994">
    <property type="entry name" value="GH43_62_32_68_117_130-like"/>
    <property type="match status" value="1"/>
</dbReference>
<dbReference type="Proteomes" id="UP000536179">
    <property type="component" value="Unassembled WGS sequence"/>
</dbReference>
<dbReference type="RefSeq" id="WP_184307791.1">
    <property type="nucleotide sequence ID" value="NZ_JACHXU010000022.1"/>
</dbReference>
<proteinExistence type="predicted"/>
<accession>A0A7W5E4A1</accession>
<dbReference type="AlphaFoldDB" id="A0A7W5E4A1"/>
<comment type="caution">
    <text evidence="2">The sequence shown here is derived from an EMBL/GenBank/DDBJ whole genome shotgun (WGS) entry which is preliminary data.</text>
</comment>
<evidence type="ECO:0000313" key="2">
    <source>
        <dbReference type="EMBL" id="MBB3209308.1"/>
    </source>
</evidence>
<sequence>MCPSSIRRPAIRSFLSIVAAFVFSISSTHADIVLLGENPPNENVNDGNFDLVPGWQTHSSPCWTVNAELTKGNHIAGVALGEFRSAGNEITVVESRKLDNIPTYSKPLVGDVFEYRFTAHARYEIPAFVSFSLVFGDHVRLLADDVPVNGGAAPADFYSGDYKVTADDADQGMPFVRISLRTTAPISVSLDDVNLRVLDRASAGPSALNATADESGITLTWSPRGNFADAEHRVYRRSSDAKKFTLLGSANKTHRFLDESIVNGIQYSYIVTRVLDGVESAASPLATARRLDSQPPPAPRLFDAVSLDAEIELAWECDDEDVASFSVYRKTNDELDSIALATGVTKNTFTDITPVKGERNTYFVRAIDHSGNESEPSNTASGRVRAMRGASFSDLILPMPIHTELRRDLWGAEEVLPRDPNNGIEHPEWSYWGGRPVKDDDGKYHMLVVRWPEAALRGHWEWVASTVVHAVADEPTGPYRPTGETAYAYQDGHGHNADVVRLNDGTYLLYSLIHWKPTLLSSKSMRGPWEVVGEMSVEYDAESLGDNREYQVQRNLSGVQLDDGSMLFVSKFGRMIHSTNGLLGPYQVLSDVVQNNKSIPDRYRHSNYEDPVMWRDEVQFHQIINAFLNYRAIYLRSPDGIHWKCDTGLAYTPDCTTYEDGTRTRWHKLERPHVLQDEFGRATHLSLAAIDTVKRQDYANDQHSSKNLIIPLVVHKRLSVQNDSPISSQTAEIRILVHSEEGFDAQTDMNFGSLRYGAAEEVDFGRGSLVVTTEKHDQGLVLVFEGESAGLTEQNFAGKLIGETRGGELIVGFSKLSR</sequence>
<dbReference type="InterPro" id="IPR023296">
    <property type="entry name" value="Glyco_hydro_beta-prop_sf"/>
</dbReference>
<dbReference type="Gene3D" id="2.60.40.10">
    <property type="entry name" value="Immunoglobulins"/>
    <property type="match status" value="2"/>
</dbReference>
<dbReference type="SUPFAM" id="SSF75005">
    <property type="entry name" value="Arabinanase/levansucrase/invertase"/>
    <property type="match status" value="1"/>
</dbReference>
<keyword evidence="3" id="KW-1185">Reference proteome</keyword>
<protein>
    <submittedName>
        <fullName evidence="2">Uncharacterized protein</fullName>
    </submittedName>
</protein>
<keyword evidence="1" id="KW-0732">Signal</keyword>
<dbReference type="EMBL" id="JACHXU010000022">
    <property type="protein sequence ID" value="MBB3209308.1"/>
    <property type="molecule type" value="Genomic_DNA"/>
</dbReference>
<dbReference type="Gene3D" id="2.115.10.20">
    <property type="entry name" value="Glycosyl hydrolase domain, family 43"/>
    <property type="match status" value="1"/>
</dbReference>
<organism evidence="2 3">
    <name type="scientific">Aporhodopirellula rubra</name>
    <dbReference type="NCBI Taxonomy" id="980271"/>
    <lineage>
        <taxon>Bacteria</taxon>
        <taxon>Pseudomonadati</taxon>
        <taxon>Planctomycetota</taxon>
        <taxon>Planctomycetia</taxon>
        <taxon>Pirellulales</taxon>
        <taxon>Pirellulaceae</taxon>
        <taxon>Aporhodopirellula</taxon>
    </lineage>
</organism>
<gene>
    <name evidence="2" type="ORF">FHS27_005148</name>
</gene>
<evidence type="ECO:0000313" key="3">
    <source>
        <dbReference type="Proteomes" id="UP000536179"/>
    </source>
</evidence>
<reference evidence="2 3" key="1">
    <citation type="submission" date="2020-08" db="EMBL/GenBank/DDBJ databases">
        <title>Genomic Encyclopedia of Type Strains, Phase III (KMG-III): the genomes of soil and plant-associated and newly described type strains.</title>
        <authorList>
            <person name="Whitman W."/>
        </authorList>
    </citation>
    <scope>NUCLEOTIDE SEQUENCE [LARGE SCALE GENOMIC DNA]</scope>
    <source>
        <strain evidence="2 3">CECT 8075</strain>
    </source>
</reference>
<dbReference type="InterPro" id="IPR013783">
    <property type="entry name" value="Ig-like_fold"/>
</dbReference>
<evidence type="ECO:0000256" key="1">
    <source>
        <dbReference type="SAM" id="SignalP"/>
    </source>
</evidence>
<feature type="chain" id="PRO_5030980310" evidence="1">
    <location>
        <begin position="31"/>
        <end position="818"/>
    </location>
</feature>
<name>A0A7W5E4A1_9BACT</name>
<feature type="signal peptide" evidence="1">
    <location>
        <begin position="1"/>
        <end position="30"/>
    </location>
</feature>